<sequence>MKFNTEPMKRMSVADLQRLEQNLSTWFHMQERQTNIAAAALGLGRPSMCFKPNLACTKATKLVLERHSKAVFDCSSPRKSLCNVLKPLAPKAEVNGDKPKFVKLTDLLDGTNRNKEPKSPRRPFLRPRVIISRSASKKIRDTGKKNVPNNSLPKCEFSSSMVFSPLPLAPPSPLLEANSHPRCKLQKAVKSGLENRSSSSGSQLGFPNMVHMKDNAQHAASKSTSIGSPIKKHRFKRSRSLWKSVTLREHQKKCEERVRNLQSQANLLQRKKAILSSFSKQ</sequence>
<dbReference type="Proteomes" id="UP001642483">
    <property type="component" value="Unassembled WGS sequence"/>
</dbReference>
<evidence type="ECO:0000313" key="2">
    <source>
        <dbReference type="Proteomes" id="UP001642483"/>
    </source>
</evidence>
<comment type="caution">
    <text evidence="1">The sequence shown here is derived from an EMBL/GenBank/DDBJ whole genome shotgun (WGS) entry which is preliminary data.</text>
</comment>
<keyword evidence="2" id="KW-1185">Reference proteome</keyword>
<evidence type="ECO:0000313" key="1">
    <source>
        <dbReference type="EMBL" id="CAK8692837.1"/>
    </source>
</evidence>
<organism evidence="1 2">
    <name type="scientific">Clavelina lepadiformis</name>
    <name type="common">Light-bulb sea squirt</name>
    <name type="synonym">Ascidia lepadiformis</name>
    <dbReference type="NCBI Taxonomy" id="159417"/>
    <lineage>
        <taxon>Eukaryota</taxon>
        <taxon>Metazoa</taxon>
        <taxon>Chordata</taxon>
        <taxon>Tunicata</taxon>
        <taxon>Ascidiacea</taxon>
        <taxon>Aplousobranchia</taxon>
        <taxon>Clavelinidae</taxon>
        <taxon>Clavelina</taxon>
    </lineage>
</organism>
<gene>
    <name evidence="1" type="ORF">CVLEPA_LOCUS26074</name>
</gene>
<dbReference type="EMBL" id="CAWYQH010000130">
    <property type="protein sequence ID" value="CAK8692837.1"/>
    <property type="molecule type" value="Genomic_DNA"/>
</dbReference>
<accession>A0ABP0GM76</accession>
<protein>
    <submittedName>
        <fullName evidence="1">Uncharacterized protein</fullName>
    </submittedName>
</protein>
<reference evidence="1 2" key="1">
    <citation type="submission" date="2024-02" db="EMBL/GenBank/DDBJ databases">
        <authorList>
            <person name="Daric V."/>
            <person name="Darras S."/>
        </authorList>
    </citation>
    <scope>NUCLEOTIDE SEQUENCE [LARGE SCALE GENOMIC DNA]</scope>
</reference>
<proteinExistence type="predicted"/>
<name>A0ABP0GM76_CLALP</name>